<dbReference type="AlphaFoldDB" id="A0A367K8W2"/>
<dbReference type="Proteomes" id="UP000253551">
    <property type="component" value="Unassembled WGS sequence"/>
</dbReference>
<protein>
    <recommendedName>
        <fullName evidence="1">Reverse transcriptase zinc-binding domain-containing protein</fullName>
    </recommendedName>
</protein>
<name>A0A367K8W2_RHIST</name>
<evidence type="ECO:0000313" key="3">
    <source>
        <dbReference type="Proteomes" id="UP000253551"/>
    </source>
</evidence>
<accession>A0A367K8W2</accession>
<organism evidence="2 3">
    <name type="scientific">Rhizopus stolonifer</name>
    <name type="common">Rhizopus nigricans</name>
    <dbReference type="NCBI Taxonomy" id="4846"/>
    <lineage>
        <taxon>Eukaryota</taxon>
        <taxon>Fungi</taxon>
        <taxon>Fungi incertae sedis</taxon>
        <taxon>Mucoromycota</taxon>
        <taxon>Mucoromycotina</taxon>
        <taxon>Mucoromycetes</taxon>
        <taxon>Mucorales</taxon>
        <taxon>Mucorineae</taxon>
        <taxon>Rhizopodaceae</taxon>
        <taxon>Rhizopus</taxon>
    </lineage>
</organism>
<comment type="caution">
    <text evidence="2">The sequence shown here is derived from an EMBL/GenBank/DDBJ whole genome shotgun (WGS) entry which is preliminary data.</text>
</comment>
<keyword evidence="3" id="KW-1185">Reference proteome</keyword>
<feature type="domain" description="Reverse transcriptase zinc-binding" evidence="1">
    <location>
        <begin position="35"/>
        <end position="110"/>
    </location>
</feature>
<dbReference type="InterPro" id="IPR026960">
    <property type="entry name" value="RVT-Znf"/>
</dbReference>
<gene>
    <name evidence="2" type="ORF">CU098_010880</name>
</gene>
<sequence length="151" mass="17559">MLKLPFDNEDFIALKNGGYTFRKVITQAALSDIIARQEVSSAAWKYFWCIPITTLQRNMMYRFLTQKISIRMLLSKTSPDRFPTTVCILCGDQETVYHFFFRCPQKFPFWDALIREFLWPGTSLDLVSDALASFNFSRIRSQTNCPLSVAM</sequence>
<proteinExistence type="predicted"/>
<dbReference type="OrthoDB" id="2282634at2759"/>
<feature type="non-terminal residue" evidence="2">
    <location>
        <position position="151"/>
    </location>
</feature>
<reference evidence="2 3" key="1">
    <citation type="journal article" date="2018" name="G3 (Bethesda)">
        <title>Phylogenetic and Phylogenomic Definition of Rhizopus Species.</title>
        <authorList>
            <person name="Gryganskyi A.P."/>
            <person name="Golan J."/>
            <person name="Dolatabadi S."/>
            <person name="Mondo S."/>
            <person name="Robb S."/>
            <person name="Idnurm A."/>
            <person name="Muszewska A."/>
            <person name="Steczkiewicz K."/>
            <person name="Masonjones S."/>
            <person name="Liao H.L."/>
            <person name="Gajdeczka M.T."/>
            <person name="Anike F."/>
            <person name="Vuek A."/>
            <person name="Anishchenko I.M."/>
            <person name="Voigt K."/>
            <person name="de Hoog G.S."/>
            <person name="Smith M.E."/>
            <person name="Heitman J."/>
            <person name="Vilgalys R."/>
            <person name="Stajich J.E."/>
        </authorList>
    </citation>
    <scope>NUCLEOTIDE SEQUENCE [LARGE SCALE GENOMIC DNA]</scope>
    <source>
        <strain evidence="2 3">LSU 92-RS-03</strain>
    </source>
</reference>
<evidence type="ECO:0000313" key="2">
    <source>
        <dbReference type="EMBL" id="RCH98606.1"/>
    </source>
</evidence>
<evidence type="ECO:0000259" key="1">
    <source>
        <dbReference type="Pfam" id="PF13966"/>
    </source>
</evidence>
<dbReference type="STRING" id="4846.A0A367K8W2"/>
<dbReference type="EMBL" id="PJQM01002046">
    <property type="protein sequence ID" value="RCH98606.1"/>
    <property type="molecule type" value="Genomic_DNA"/>
</dbReference>
<dbReference type="Pfam" id="PF13966">
    <property type="entry name" value="zf-RVT"/>
    <property type="match status" value="1"/>
</dbReference>